<dbReference type="Gene3D" id="2.30.110.10">
    <property type="entry name" value="Electron Transport, Fmn-binding Protein, Chain A"/>
    <property type="match status" value="1"/>
</dbReference>
<dbReference type="Proteomes" id="UP000287168">
    <property type="component" value="Unassembled WGS sequence"/>
</dbReference>
<dbReference type="InterPro" id="IPR012349">
    <property type="entry name" value="Split_barrel_FMN-bd"/>
</dbReference>
<dbReference type="SMART" id="SM00903">
    <property type="entry name" value="Flavin_Reduct"/>
    <property type="match status" value="1"/>
</dbReference>
<keyword evidence="3" id="KW-1185">Reference proteome</keyword>
<dbReference type="InterPro" id="IPR002563">
    <property type="entry name" value="Flavin_Rdtase-like_dom"/>
</dbReference>
<dbReference type="PANTHER" id="PTHR43812">
    <property type="entry name" value="BLR2425 PROTEIN"/>
    <property type="match status" value="1"/>
</dbReference>
<dbReference type="OrthoDB" id="9783347at2"/>
<feature type="domain" description="Flavin reductase like" evidence="1">
    <location>
        <begin position="18"/>
        <end position="165"/>
    </location>
</feature>
<comment type="caution">
    <text evidence="2">The sequence shown here is derived from an EMBL/GenBank/DDBJ whole genome shotgun (WGS) entry which is preliminary data.</text>
</comment>
<dbReference type="SUPFAM" id="SSF50475">
    <property type="entry name" value="FMN-binding split barrel"/>
    <property type="match status" value="1"/>
</dbReference>
<proteinExistence type="predicted"/>
<dbReference type="AlphaFoldDB" id="A0A3S3YC65"/>
<dbReference type="EMBL" id="SBLC01000013">
    <property type="protein sequence ID" value="RWY40979.1"/>
    <property type="molecule type" value="Genomic_DNA"/>
</dbReference>
<evidence type="ECO:0000313" key="3">
    <source>
        <dbReference type="Proteomes" id="UP000287168"/>
    </source>
</evidence>
<gene>
    <name evidence="2" type="ORF">EP867_10860</name>
</gene>
<accession>A0A3S3YC65</accession>
<evidence type="ECO:0000259" key="1">
    <source>
        <dbReference type="SMART" id="SM00903"/>
    </source>
</evidence>
<organism evidence="2 3">
    <name type="scientific">Falsigemmobacter intermedius</name>
    <dbReference type="NCBI Taxonomy" id="1553448"/>
    <lineage>
        <taxon>Bacteria</taxon>
        <taxon>Pseudomonadati</taxon>
        <taxon>Pseudomonadota</taxon>
        <taxon>Alphaproteobacteria</taxon>
        <taxon>Rhodobacterales</taxon>
        <taxon>Paracoccaceae</taxon>
        <taxon>Falsigemmobacter</taxon>
    </lineage>
</organism>
<sequence length="202" mass="22331">MFYRPEDGAPLPHNPFTALVAPRPIAWISTRNAEGRPNLAPYSFFNAISGKPPVLGFSSEGLKDTSRNIIATKEFTINMAGREHAQMLNLSSATLPPEVNEFEFADVPMAAGVTISAPRVATAVCAFECRLLEFRRIKLLDGSYTNNIHFIGQVTGIHIDDRYIKDGRVDVVAAGMLSRMGYRDYNSLSESFEMIRPSDYPG</sequence>
<dbReference type="RefSeq" id="WP_128489067.1">
    <property type="nucleotide sequence ID" value="NZ_JBHLXB010000003.1"/>
</dbReference>
<protein>
    <submittedName>
        <fullName evidence="2">Flavin reductase family protein</fullName>
    </submittedName>
</protein>
<dbReference type="GO" id="GO:0016646">
    <property type="term" value="F:oxidoreductase activity, acting on the CH-NH group of donors, NAD or NADP as acceptor"/>
    <property type="evidence" value="ECO:0007669"/>
    <property type="project" value="UniProtKB-ARBA"/>
</dbReference>
<dbReference type="GO" id="GO:0010181">
    <property type="term" value="F:FMN binding"/>
    <property type="evidence" value="ECO:0007669"/>
    <property type="project" value="InterPro"/>
</dbReference>
<name>A0A3S3YC65_9RHOB</name>
<dbReference type="Pfam" id="PF01613">
    <property type="entry name" value="Flavin_Reduct"/>
    <property type="match status" value="1"/>
</dbReference>
<evidence type="ECO:0000313" key="2">
    <source>
        <dbReference type="EMBL" id="RWY40979.1"/>
    </source>
</evidence>
<reference evidence="2 3" key="1">
    <citation type="journal article" date="2015" name="Int. J. Syst. Evol. Microbiol.">
        <title>Gemmobacter intermedius sp. nov., isolated from a white stork (Ciconia ciconia).</title>
        <authorList>
            <person name="Kampfer P."/>
            <person name="Jerzak L."/>
            <person name="Wilharm G."/>
            <person name="Golke J."/>
            <person name="Busse H.J."/>
            <person name="Glaeser S.P."/>
        </authorList>
    </citation>
    <scope>NUCLEOTIDE SEQUENCE [LARGE SCALE GENOMIC DNA]</scope>
    <source>
        <strain evidence="2 3">119/4</strain>
    </source>
</reference>
<dbReference type="PANTHER" id="PTHR43812:SF2">
    <property type="entry name" value="FLAVIN REDUCTASE LIKE DOMAIN-CONTAINING PROTEIN"/>
    <property type="match status" value="1"/>
</dbReference>